<accession>A0A6M0H3X5</accession>
<dbReference type="EMBL" id="JAAGPU010000013">
    <property type="protein sequence ID" value="NEU04924.1"/>
    <property type="molecule type" value="Genomic_DNA"/>
</dbReference>
<sequence length="239" mass="27660">MGMNIKVEESIINNSNNYCSDITIEHKQIGSSGMNSCEKKLNKAKVPVLLATVFMKTTILEEVTIPEGYISIEECKRDVFIKNCKILYDNLIVEGYILKDICYATPKYSDSNLGKYNFCENYLRNVKIKIPFNISTIISELNSNSFTKNRNGKVLNKDNKKRYFEENFNTSSICENYFKNSLTFNDLPYGDLTGWTIDGVDNYKRENKDSKLYKVFSEKISLNLDFDIYVKKYVEVTII</sequence>
<dbReference type="AlphaFoldDB" id="A0A6M0H3X5"/>
<evidence type="ECO:0000313" key="1">
    <source>
        <dbReference type="EMBL" id="NEU04924.1"/>
    </source>
</evidence>
<organism evidence="1 2">
    <name type="scientific">Clostridium senegalense</name>
    <dbReference type="NCBI Taxonomy" id="1465809"/>
    <lineage>
        <taxon>Bacteria</taxon>
        <taxon>Bacillati</taxon>
        <taxon>Bacillota</taxon>
        <taxon>Clostridia</taxon>
        <taxon>Eubacteriales</taxon>
        <taxon>Clostridiaceae</taxon>
        <taxon>Clostridium</taxon>
    </lineage>
</organism>
<proteinExistence type="predicted"/>
<evidence type="ECO:0000313" key="2">
    <source>
        <dbReference type="Proteomes" id="UP000481872"/>
    </source>
</evidence>
<comment type="caution">
    <text evidence="1">The sequence shown here is derived from an EMBL/GenBank/DDBJ whole genome shotgun (WGS) entry which is preliminary data.</text>
</comment>
<name>A0A6M0H3X5_9CLOT</name>
<reference evidence="1 2" key="1">
    <citation type="submission" date="2020-02" db="EMBL/GenBank/DDBJ databases">
        <title>Genome assembly of a novel Clostridium senegalense strain.</title>
        <authorList>
            <person name="Gupta T.B."/>
            <person name="Jauregui R."/>
            <person name="Maclean P."/>
            <person name="Nawarathana A."/>
            <person name="Brightwell G."/>
        </authorList>
    </citation>
    <scope>NUCLEOTIDE SEQUENCE [LARGE SCALE GENOMIC DNA]</scope>
    <source>
        <strain evidence="1 2">AGRFS4</strain>
    </source>
</reference>
<protein>
    <recommendedName>
        <fullName evidence="3">DUF3794 domain-containing protein</fullName>
    </recommendedName>
</protein>
<gene>
    <name evidence="1" type="ORF">G3M99_08665</name>
</gene>
<dbReference type="Proteomes" id="UP000481872">
    <property type="component" value="Unassembled WGS sequence"/>
</dbReference>
<evidence type="ECO:0008006" key="3">
    <source>
        <dbReference type="Google" id="ProtNLM"/>
    </source>
</evidence>
<keyword evidence="2" id="KW-1185">Reference proteome</keyword>
<dbReference type="RefSeq" id="WP_199869870.1">
    <property type="nucleotide sequence ID" value="NZ_JAAGPU010000013.1"/>
</dbReference>